<dbReference type="InterPro" id="IPR005624">
    <property type="entry name" value="PduO/GlcC-like"/>
</dbReference>
<dbReference type="PANTHER" id="PTHR28255">
    <property type="match status" value="1"/>
</dbReference>
<proteinExistence type="predicted"/>
<dbReference type="Pfam" id="PF03928">
    <property type="entry name" value="HbpS-like"/>
    <property type="match status" value="1"/>
</dbReference>
<comment type="caution">
    <text evidence="1">The sequence shown here is derived from an EMBL/GenBank/DDBJ whole genome shotgun (WGS) entry which is preliminary data.</text>
</comment>
<name>A0A2J0ZA63_RHIML</name>
<dbReference type="PIRSF" id="PIRSF008757">
    <property type="entry name" value="UCP008757"/>
    <property type="match status" value="1"/>
</dbReference>
<dbReference type="Gene3D" id="3.30.450.150">
    <property type="entry name" value="Haem-degrading domain"/>
    <property type="match status" value="1"/>
</dbReference>
<dbReference type="InterPro" id="IPR010371">
    <property type="entry name" value="YBR137W-like"/>
</dbReference>
<protein>
    <recommendedName>
        <fullName evidence="3">Heme-degrading domain-containing protein</fullName>
    </recommendedName>
</protein>
<reference evidence="1 2" key="1">
    <citation type="submission" date="2017-06" db="EMBL/GenBank/DDBJ databases">
        <title>Ensifer strains isolated from leguminous trees and herbs display diverse denitrification phenotypes with some acting as strong N2O sinks.</title>
        <authorList>
            <person name="Woliy K."/>
            <person name="Mania D."/>
            <person name="Bakken L.R."/>
            <person name="Frostegard A."/>
        </authorList>
    </citation>
    <scope>NUCLEOTIDE SEQUENCE [LARGE SCALE GENOMIC DNA]</scope>
    <source>
        <strain evidence="1 2">AC50a</strain>
    </source>
</reference>
<dbReference type="AlphaFoldDB" id="A0A2J0ZA63"/>
<dbReference type="PANTHER" id="PTHR28255:SF1">
    <property type="entry name" value="UPF0303 PROTEIN YBR137W"/>
    <property type="match status" value="1"/>
</dbReference>
<evidence type="ECO:0000313" key="1">
    <source>
        <dbReference type="EMBL" id="PJR17412.1"/>
    </source>
</evidence>
<evidence type="ECO:0000313" key="2">
    <source>
        <dbReference type="Proteomes" id="UP000231987"/>
    </source>
</evidence>
<dbReference type="InterPro" id="IPR038084">
    <property type="entry name" value="PduO/GlcC-like_sf"/>
</dbReference>
<evidence type="ECO:0008006" key="3">
    <source>
        <dbReference type="Google" id="ProtNLM"/>
    </source>
</evidence>
<dbReference type="Proteomes" id="UP000231987">
    <property type="component" value="Unassembled WGS sequence"/>
</dbReference>
<dbReference type="RefSeq" id="WP_100669983.1">
    <property type="nucleotide sequence ID" value="NZ_NJGD01000001.1"/>
</dbReference>
<sequence>MAAALTIEELIAEEETVQLGGFDYELAWRLGCAIRETASVKNLPIAIEVSHHGTAVFTALLPGASPDNLVWARRKRAVVERFNRSSLYMRLLCERNATDFHARYRLPAADFAASGGGVPVRVRNVGIAGTVAISGLPDVEDHAMAMRALERLA</sequence>
<dbReference type="EMBL" id="NJGD01000001">
    <property type="protein sequence ID" value="PJR17412.1"/>
    <property type="molecule type" value="Genomic_DNA"/>
</dbReference>
<dbReference type="SUPFAM" id="SSF143744">
    <property type="entry name" value="GlcG-like"/>
    <property type="match status" value="1"/>
</dbReference>
<gene>
    <name evidence="1" type="ORF">CEJ86_04475</name>
</gene>
<dbReference type="NCBIfam" id="NF002696">
    <property type="entry name" value="PRK02487.1-5"/>
    <property type="match status" value="1"/>
</dbReference>
<accession>A0A2J0ZA63</accession>
<organism evidence="1 2">
    <name type="scientific">Rhizobium meliloti</name>
    <name type="common">Ensifer meliloti</name>
    <name type="synonym">Sinorhizobium meliloti</name>
    <dbReference type="NCBI Taxonomy" id="382"/>
    <lineage>
        <taxon>Bacteria</taxon>
        <taxon>Pseudomonadati</taxon>
        <taxon>Pseudomonadota</taxon>
        <taxon>Alphaproteobacteria</taxon>
        <taxon>Hyphomicrobiales</taxon>
        <taxon>Rhizobiaceae</taxon>
        <taxon>Sinorhizobium/Ensifer group</taxon>
        <taxon>Sinorhizobium</taxon>
    </lineage>
</organism>